<evidence type="ECO:0008006" key="4">
    <source>
        <dbReference type="Google" id="ProtNLM"/>
    </source>
</evidence>
<feature type="chain" id="PRO_5016322684" description="DUF2946 domain-containing protein" evidence="1">
    <location>
        <begin position="17"/>
        <end position="129"/>
    </location>
</feature>
<comment type="caution">
    <text evidence="2">The sequence shown here is derived from an EMBL/GenBank/DDBJ whole genome shotgun (WGS) entry which is preliminary data.</text>
</comment>
<dbReference type="Proteomes" id="UP000245461">
    <property type="component" value="Unassembled WGS sequence"/>
</dbReference>
<feature type="signal peptide" evidence="1">
    <location>
        <begin position="1"/>
        <end position="16"/>
    </location>
</feature>
<dbReference type="AlphaFoldDB" id="A0A317EDG6"/>
<reference evidence="2 3" key="1">
    <citation type="submission" date="2018-05" db="EMBL/GenBank/DDBJ databases">
        <title>Zavarzinia sp. HR-AS.</title>
        <authorList>
            <person name="Lee Y."/>
            <person name="Jeon C.O."/>
        </authorList>
    </citation>
    <scope>NUCLEOTIDE SEQUENCE [LARGE SCALE GENOMIC DNA]</scope>
    <source>
        <strain evidence="2 3">HR-AS</strain>
    </source>
</reference>
<evidence type="ECO:0000313" key="2">
    <source>
        <dbReference type="EMBL" id="PWR25068.1"/>
    </source>
</evidence>
<evidence type="ECO:0000313" key="3">
    <source>
        <dbReference type="Proteomes" id="UP000245461"/>
    </source>
</evidence>
<keyword evidence="1" id="KW-0732">Signal</keyword>
<sequence>MMTLLAALALCLQVIAPLSPMHGGRINSLAALQAALEELCSIDGKAPGQRPAPALPGHDCQVCITQAVAGLGLIPVTLALVVPGGHGHLDWHQQPLTAPDLIHVADVQPRGPPLARAIVPGNTMNIRIL</sequence>
<protein>
    <recommendedName>
        <fullName evidence="4">DUF2946 domain-containing protein</fullName>
    </recommendedName>
</protein>
<keyword evidence="3" id="KW-1185">Reference proteome</keyword>
<proteinExistence type="predicted"/>
<dbReference type="EMBL" id="QGLE01000002">
    <property type="protein sequence ID" value="PWR25068.1"/>
    <property type="molecule type" value="Genomic_DNA"/>
</dbReference>
<evidence type="ECO:0000256" key="1">
    <source>
        <dbReference type="SAM" id="SignalP"/>
    </source>
</evidence>
<organism evidence="2 3">
    <name type="scientific">Zavarzinia aquatilis</name>
    <dbReference type="NCBI Taxonomy" id="2211142"/>
    <lineage>
        <taxon>Bacteria</taxon>
        <taxon>Pseudomonadati</taxon>
        <taxon>Pseudomonadota</taxon>
        <taxon>Alphaproteobacteria</taxon>
        <taxon>Rhodospirillales</taxon>
        <taxon>Zavarziniaceae</taxon>
        <taxon>Zavarzinia</taxon>
    </lineage>
</organism>
<dbReference type="RefSeq" id="WP_109903143.1">
    <property type="nucleotide sequence ID" value="NZ_QGLE01000002.1"/>
</dbReference>
<gene>
    <name evidence="2" type="ORF">DKG74_04690</name>
</gene>
<name>A0A317EDG6_9PROT</name>
<accession>A0A317EDG6</accession>